<feature type="domain" description="Probable transposase IS891/IS1136/IS1341" evidence="8">
    <location>
        <begin position="91"/>
        <end position="190"/>
    </location>
</feature>
<dbReference type="GO" id="GO:0046872">
    <property type="term" value="F:metal ion binding"/>
    <property type="evidence" value="ECO:0007669"/>
    <property type="project" value="UniProtKB-KW"/>
</dbReference>
<dbReference type="Pfam" id="PF12323">
    <property type="entry name" value="HTH_OrfB_IS605"/>
    <property type="match status" value="1"/>
</dbReference>
<evidence type="ECO:0000259" key="10">
    <source>
        <dbReference type="Pfam" id="PF12323"/>
    </source>
</evidence>
<dbReference type="EMBL" id="JAMZMM010000072">
    <property type="protein sequence ID" value="MCP2728740.1"/>
    <property type="molecule type" value="Genomic_DNA"/>
</dbReference>
<keyword evidence="4" id="KW-0479">Metal-binding</keyword>
<feature type="domain" description="Cas12f1-like TNB" evidence="9">
    <location>
        <begin position="203"/>
        <end position="270"/>
    </location>
</feature>
<keyword evidence="3" id="KW-0815">Transposition</keyword>
<organism evidence="11 12">
    <name type="scientific">Limnofasciculus baicalensis BBK-W-15</name>
    <dbReference type="NCBI Taxonomy" id="2699891"/>
    <lineage>
        <taxon>Bacteria</taxon>
        <taxon>Bacillati</taxon>
        <taxon>Cyanobacteriota</taxon>
        <taxon>Cyanophyceae</taxon>
        <taxon>Coleofasciculales</taxon>
        <taxon>Coleofasciculaceae</taxon>
        <taxon>Limnofasciculus</taxon>
        <taxon>Limnofasciculus baicalensis</taxon>
    </lineage>
</organism>
<dbReference type="NCBIfam" id="NF040570">
    <property type="entry name" value="guided_TnpB"/>
    <property type="match status" value="1"/>
</dbReference>
<sequence>MLLGFKTELKLNRQQRVTLAKHAGVARHAYNWGLALCQNILTHNREYPLEKLKFPTAIDLHKLLVAMVKSEKPWYYEVSKCAPQYALKHLVEFLGIDLGINHLATLSTGEVFEGAKSYKKLSTKLARIQWLNRRKVKGSNNWRKAQIKIARLHRHIANIRDDTLHKITTYIAKNHGVIGIEDLNVSGMMANHKLAKAIADMGFSEFRRQLEYKCQLYGSQLVVVDRFFPRSKKCSNCGVVKESLSLSQRVFRCETCNNDADRDFNASVNLETAVSYTVTASRLDS</sequence>
<dbReference type="InterPro" id="IPR010095">
    <property type="entry name" value="Cas12f1-like_TNB"/>
</dbReference>
<protein>
    <submittedName>
        <fullName evidence="11">Transposase</fullName>
    </submittedName>
</protein>
<reference evidence="11" key="1">
    <citation type="submission" date="2022-06" db="EMBL/GenBank/DDBJ databases">
        <title>New cyanobacteria of genus Symplocastrum in benthos of Lake Baikal.</title>
        <authorList>
            <person name="Sorokovikova E."/>
            <person name="Tikhonova I."/>
            <person name="Krasnopeev A."/>
            <person name="Evseev P."/>
            <person name="Gladkikh A."/>
            <person name="Belykh O."/>
        </authorList>
    </citation>
    <scope>NUCLEOTIDE SEQUENCE</scope>
    <source>
        <strain evidence="11">BBK-W-15</strain>
    </source>
</reference>
<evidence type="ECO:0000313" key="12">
    <source>
        <dbReference type="Proteomes" id="UP001204953"/>
    </source>
</evidence>
<dbReference type="GO" id="GO:0006310">
    <property type="term" value="P:DNA recombination"/>
    <property type="evidence" value="ECO:0007669"/>
    <property type="project" value="UniProtKB-KW"/>
</dbReference>
<evidence type="ECO:0000256" key="1">
    <source>
        <dbReference type="ARBA" id="ARBA00008761"/>
    </source>
</evidence>
<evidence type="ECO:0000313" key="11">
    <source>
        <dbReference type="EMBL" id="MCP2728740.1"/>
    </source>
</evidence>
<accession>A0AAE3GQ77</accession>
<dbReference type="PANTHER" id="PTHR30405">
    <property type="entry name" value="TRANSPOSASE"/>
    <property type="match status" value="1"/>
</dbReference>
<dbReference type="NCBIfam" id="TIGR01766">
    <property type="entry name" value="IS200/IS605 family accessory protein TnpB-like domain"/>
    <property type="match status" value="1"/>
</dbReference>
<evidence type="ECO:0000256" key="5">
    <source>
        <dbReference type="ARBA" id="ARBA00022833"/>
    </source>
</evidence>
<comment type="similarity">
    <text evidence="1">In the C-terminal section; belongs to the transposase 35 family.</text>
</comment>
<keyword evidence="12" id="KW-1185">Reference proteome</keyword>
<dbReference type="GO" id="GO:0003677">
    <property type="term" value="F:DNA binding"/>
    <property type="evidence" value="ECO:0007669"/>
    <property type="project" value="UniProtKB-KW"/>
</dbReference>
<name>A0AAE3GQ77_9CYAN</name>
<evidence type="ECO:0000256" key="6">
    <source>
        <dbReference type="ARBA" id="ARBA00023125"/>
    </source>
</evidence>
<evidence type="ECO:0000256" key="4">
    <source>
        <dbReference type="ARBA" id="ARBA00022723"/>
    </source>
</evidence>
<dbReference type="GO" id="GO:0032196">
    <property type="term" value="P:transposition"/>
    <property type="evidence" value="ECO:0007669"/>
    <property type="project" value="UniProtKB-KW"/>
</dbReference>
<keyword evidence="7" id="KW-0233">DNA recombination</keyword>
<dbReference type="InterPro" id="IPR051399">
    <property type="entry name" value="RNA-guided_DNA_endo/Transpos"/>
</dbReference>
<dbReference type="PANTHER" id="PTHR30405:SF25">
    <property type="entry name" value="RNA-GUIDED DNA ENDONUCLEASE INSQ-RELATED"/>
    <property type="match status" value="1"/>
</dbReference>
<feature type="domain" description="Transposase putative helix-turn-helix" evidence="10">
    <location>
        <begin position="1"/>
        <end position="44"/>
    </location>
</feature>
<evidence type="ECO:0000256" key="3">
    <source>
        <dbReference type="ARBA" id="ARBA00022578"/>
    </source>
</evidence>
<evidence type="ECO:0000256" key="7">
    <source>
        <dbReference type="ARBA" id="ARBA00023172"/>
    </source>
</evidence>
<keyword evidence="5" id="KW-0862">Zinc</keyword>
<dbReference type="InterPro" id="IPR001959">
    <property type="entry name" value="Transposase"/>
</dbReference>
<dbReference type="Proteomes" id="UP001204953">
    <property type="component" value="Unassembled WGS sequence"/>
</dbReference>
<comment type="caution">
    <text evidence="11">The sequence shown here is derived from an EMBL/GenBank/DDBJ whole genome shotgun (WGS) entry which is preliminary data.</text>
</comment>
<comment type="similarity">
    <text evidence="2">In the N-terminal section; belongs to the transposase 2 family.</text>
</comment>
<gene>
    <name evidence="11" type="ORF">NJ959_09700</name>
</gene>
<dbReference type="Pfam" id="PF07282">
    <property type="entry name" value="Cas12f1-like_TNB"/>
    <property type="match status" value="1"/>
</dbReference>
<keyword evidence="6" id="KW-0238">DNA-binding</keyword>
<dbReference type="InterPro" id="IPR021027">
    <property type="entry name" value="Transposase_put_HTH"/>
</dbReference>
<dbReference type="RefSeq" id="WP_254011535.1">
    <property type="nucleotide sequence ID" value="NZ_JAMZMM010000072.1"/>
</dbReference>
<evidence type="ECO:0000259" key="8">
    <source>
        <dbReference type="Pfam" id="PF01385"/>
    </source>
</evidence>
<dbReference type="Pfam" id="PF01385">
    <property type="entry name" value="OrfB_IS605"/>
    <property type="match status" value="1"/>
</dbReference>
<evidence type="ECO:0000256" key="2">
    <source>
        <dbReference type="ARBA" id="ARBA00011044"/>
    </source>
</evidence>
<evidence type="ECO:0000259" key="9">
    <source>
        <dbReference type="Pfam" id="PF07282"/>
    </source>
</evidence>
<proteinExistence type="inferred from homology"/>
<dbReference type="AlphaFoldDB" id="A0AAE3GQ77"/>